<keyword evidence="8" id="KW-1185">Reference proteome</keyword>
<dbReference type="CDD" id="cd03319">
    <property type="entry name" value="L-Ala-DL-Glu_epimerase"/>
    <property type="match status" value="1"/>
</dbReference>
<comment type="similarity">
    <text evidence="1 5">Belongs to the mandelate racemase/muconate lactonizing enzyme family.</text>
</comment>
<sequence length="365" mass="37960">MAAVRDGRLIEDVRFRAVEVPLLEPFAIAGGAPSAARNVFVRVALRDGTVGYGEAAPFEAVSGETQAGTLAAAEAAARLLPGRDVAQWRALHAELRPRLAGAPAALCGIEQALFDALARHAGLPLVDLFGGRAGPLRTDVTIPAGDAEHARRSARRAAAEGFATLKVKTGAAGWESDVARLLAIRDAAPEAGLIVDANGGYTFDEARVFLAALSRAGVRLKLFEQPVPADRPERLRDLEAEFGVPVCADESVRSPADALRIAAMGGVSALNVKLMKFGVVDALDVLAIARSAGMTCMIGGMVETAASMSFSAALAEAMQPLCVYVDLDTPLFMPPGIIAGGLRYSGDAVTLPPAPGTGVDLEPWF</sequence>
<evidence type="ECO:0000256" key="2">
    <source>
        <dbReference type="ARBA" id="ARBA00022723"/>
    </source>
</evidence>
<dbReference type="Pfam" id="PF13378">
    <property type="entry name" value="MR_MLE_C"/>
    <property type="match status" value="1"/>
</dbReference>
<dbReference type="SFLD" id="SFLDS00001">
    <property type="entry name" value="Enolase"/>
    <property type="match status" value="1"/>
</dbReference>
<dbReference type="InterPro" id="IPR029065">
    <property type="entry name" value="Enolase_C-like"/>
</dbReference>
<dbReference type="Pfam" id="PF02746">
    <property type="entry name" value="MR_MLE_N"/>
    <property type="match status" value="1"/>
</dbReference>
<dbReference type="Proteomes" id="UP001500620">
    <property type="component" value="Unassembled WGS sequence"/>
</dbReference>
<keyword evidence="2 5" id="KW-0479">Metal-binding</keyword>
<dbReference type="PROSITE" id="PS00908">
    <property type="entry name" value="MR_MLE_1"/>
    <property type="match status" value="1"/>
</dbReference>
<dbReference type="Gene3D" id="3.30.390.10">
    <property type="entry name" value="Enolase-like, N-terminal domain"/>
    <property type="match status" value="1"/>
</dbReference>
<dbReference type="InterPro" id="IPR029017">
    <property type="entry name" value="Enolase-like_N"/>
</dbReference>
<feature type="domain" description="Mandelate racemase/muconate lactonizing enzyme C-terminal" evidence="6">
    <location>
        <begin position="147"/>
        <end position="245"/>
    </location>
</feature>
<evidence type="ECO:0000256" key="5">
    <source>
        <dbReference type="RuleBase" id="RU366006"/>
    </source>
</evidence>
<dbReference type="SUPFAM" id="SSF54826">
    <property type="entry name" value="Enolase N-terminal domain-like"/>
    <property type="match status" value="1"/>
</dbReference>
<evidence type="ECO:0000256" key="4">
    <source>
        <dbReference type="ARBA" id="ARBA00023235"/>
    </source>
</evidence>
<evidence type="ECO:0000256" key="1">
    <source>
        <dbReference type="ARBA" id="ARBA00008031"/>
    </source>
</evidence>
<name>A0ABP8DS89_9ACTN</name>
<evidence type="ECO:0000313" key="8">
    <source>
        <dbReference type="Proteomes" id="UP001500620"/>
    </source>
</evidence>
<dbReference type="Gene3D" id="3.20.20.120">
    <property type="entry name" value="Enolase-like C-terminal domain"/>
    <property type="match status" value="1"/>
</dbReference>
<dbReference type="RefSeq" id="WP_345140939.1">
    <property type="nucleotide sequence ID" value="NZ_BAABAT010000056.1"/>
</dbReference>
<dbReference type="InterPro" id="IPR036849">
    <property type="entry name" value="Enolase-like_C_sf"/>
</dbReference>
<dbReference type="EC" id="5.1.1.-" evidence="5"/>
<comment type="caution">
    <text evidence="7">The sequence shown here is derived from an EMBL/GenBank/DDBJ whole genome shotgun (WGS) entry which is preliminary data.</text>
</comment>
<keyword evidence="3 5" id="KW-0460">Magnesium</keyword>
<dbReference type="PANTHER" id="PTHR48073:SF2">
    <property type="entry name" value="O-SUCCINYLBENZOATE SYNTHASE"/>
    <property type="match status" value="1"/>
</dbReference>
<dbReference type="EMBL" id="BAABAT010000056">
    <property type="protein sequence ID" value="GAA4262870.1"/>
    <property type="molecule type" value="Genomic_DNA"/>
</dbReference>
<dbReference type="PANTHER" id="PTHR48073">
    <property type="entry name" value="O-SUCCINYLBENZOATE SYNTHASE-RELATED"/>
    <property type="match status" value="1"/>
</dbReference>
<evidence type="ECO:0000313" key="7">
    <source>
        <dbReference type="EMBL" id="GAA4262870.1"/>
    </source>
</evidence>
<gene>
    <name evidence="7" type="ORF">GCM10022255_102270</name>
</gene>
<proteinExistence type="inferred from homology"/>
<dbReference type="SMART" id="SM00922">
    <property type="entry name" value="MR_MLE"/>
    <property type="match status" value="1"/>
</dbReference>
<dbReference type="InterPro" id="IPR013341">
    <property type="entry name" value="Mandelate_racemase_N_dom"/>
</dbReference>
<dbReference type="InterPro" id="IPR013342">
    <property type="entry name" value="Mandelate_racemase_C"/>
</dbReference>
<dbReference type="InterPro" id="IPR018110">
    <property type="entry name" value="Mandel_Rmase/mucon_lact_enz_CS"/>
</dbReference>
<protein>
    <recommendedName>
        <fullName evidence="5">Dipeptide epimerase</fullName>
        <ecNumber evidence="5">5.1.1.-</ecNumber>
    </recommendedName>
</protein>
<reference evidence="8" key="1">
    <citation type="journal article" date="2019" name="Int. J. Syst. Evol. Microbiol.">
        <title>The Global Catalogue of Microorganisms (GCM) 10K type strain sequencing project: providing services to taxonomists for standard genome sequencing and annotation.</title>
        <authorList>
            <consortium name="The Broad Institute Genomics Platform"/>
            <consortium name="The Broad Institute Genome Sequencing Center for Infectious Disease"/>
            <person name="Wu L."/>
            <person name="Ma J."/>
        </authorList>
    </citation>
    <scope>NUCLEOTIDE SEQUENCE [LARGE SCALE GENOMIC DNA]</scope>
    <source>
        <strain evidence="8">JCM 17441</strain>
    </source>
</reference>
<comment type="cofactor">
    <cofactor evidence="5">
        <name>Mg(2+)</name>
        <dbReference type="ChEBI" id="CHEBI:18420"/>
    </cofactor>
    <text evidence="5">Binds 1 Mg(2+) ion per subunit.</text>
</comment>
<organism evidence="7 8">
    <name type="scientific">Dactylosporangium darangshiense</name>
    <dbReference type="NCBI Taxonomy" id="579108"/>
    <lineage>
        <taxon>Bacteria</taxon>
        <taxon>Bacillati</taxon>
        <taxon>Actinomycetota</taxon>
        <taxon>Actinomycetes</taxon>
        <taxon>Micromonosporales</taxon>
        <taxon>Micromonosporaceae</taxon>
        <taxon>Dactylosporangium</taxon>
    </lineage>
</organism>
<dbReference type="SUPFAM" id="SSF51604">
    <property type="entry name" value="Enolase C-terminal domain-like"/>
    <property type="match status" value="1"/>
</dbReference>
<accession>A0ABP8DS89</accession>
<dbReference type="InterPro" id="IPR034603">
    <property type="entry name" value="Dipeptide_epimerase"/>
</dbReference>
<keyword evidence="4 5" id="KW-0413">Isomerase</keyword>
<evidence type="ECO:0000259" key="6">
    <source>
        <dbReference type="SMART" id="SM00922"/>
    </source>
</evidence>
<dbReference type="SFLD" id="SFLDF00009">
    <property type="entry name" value="o-succinylbenzoate_synthase"/>
    <property type="match status" value="1"/>
</dbReference>
<dbReference type="SFLD" id="SFLDG00180">
    <property type="entry name" value="muconate_cycloisomerase"/>
    <property type="match status" value="1"/>
</dbReference>
<evidence type="ECO:0000256" key="3">
    <source>
        <dbReference type="ARBA" id="ARBA00022842"/>
    </source>
</evidence>